<feature type="transmembrane region" description="Helical" evidence="12">
    <location>
        <begin position="226"/>
        <end position="248"/>
    </location>
</feature>
<organism evidence="14 15">
    <name type="scientific">Effrenium voratum</name>
    <dbReference type="NCBI Taxonomy" id="2562239"/>
    <lineage>
        <taxon>Eukaryota</taxon>
        <taxon>Sar</taxon>
        <taxon>Alveolata</taxon>
        <taxon>Dinophyceae</taxon>
        <taxon>Suessiales</taxon>
        <taxon>Symbiodiniaceae</taxon>
        <taxon>Effrenium</taxon>
    </lineage>
</organism>
<evidence type="ECO:0000313" key="15">
    <source>
        <dbReference type="Proteomes" id="UP001178507"/>
    </source>
</evidence>
<keyword evidence="15" id="KW-1185">Reference proteome</keyword>
<evidence type="ECO:0000313" key="14">
    <source>
        <dbReference type="EMBL" id="CAJ1389642.1"/>
    </source>
</evidence>
<evidence type="ECO:0000256" key="4">
    <source>
        <dbReference type="ARBA" id="ARBA00022692"/>
    </source>
</evidence>
<keyword evidence="5 12" id="KW-1133">Transmembrane helix</keyword>
<dbReference type="EMBL" id="CAUJNA010001913">
    <property type="protein sequence ID" value="CAJ1389642.1"/>
    <property type="molecule type" value="Genomic_DNA"/>
</dbReference>
<keyword evidence="7" id="KW-0406">Ion transport</keyword>
<feature type="transmembrane region" description="Helical" evidence="12">
    <location>
        <begin position="268"/>
        <end position="290"/>
    </location>
</feature>
<evidence type="ECO:0000256" key="10">
    <source>
        <dbReference type="ARBA" id="ARBA00025753"/>
    </source>
</evidence>
<keyword evidence="8 12" id="KW-0472">Membrane</keyword>
<evidence type="ECO:0000259" key="13">
    <source>
        <dbReference type="Pfam" id="PF03600"/>
    </source>
</evidence>
<evidence type="ECO:0000256" key="8">
    <source>
        <dbReference type="ARBA" id="ARBA00023136"/>
    </source>
</evidence>
<keyword evidence="2" id="KW-0813">Transport</keyword>
<evidence type="ECO:0000256" key="9">
    <source>
        <dbReference type="ARBA" id="ARBA00023201"/>
    </source>
</evidence>
<feature type="domain" description="Citrate transporter-like" evidence="13">
    <location>
        <begin position="98"/>
        <end position="456"/>
    </location>
</feature>
<comment type="caution">
    <text evidence="14">The sequence shown here is derived from an EMBL/GenBank/DDBJ whole genome shotgun (WGS) entry which is preliminary data.</text>
</comment>
<feature type="transmembrane region" description="Helical" evidence="12">
    <location>
        <begin position="447"/>
        <end position="468"/>
    </location>
</feature>
<name>A0AA36IKT8_9DINO</name>
<feature type="transmembrane region" description="Helical" evidence="12">
    <location>
        <begin position="192"/>
        <end position="214"/>
    </location>
</feature>
<dbReference type="NCBIfam" id="NF038006">
    <property type="entry name" value="NhaD_1"/>
    <property type="match status" value="1"/>
</dbReference>
<evidence type="ECO:0000256" key="3">
    <source>
        <dbReference type="ARBA" id="ARBA00022449"/>
    </source>
</evidence>
<dbReference type="PANTHER" id="PTHR43269:SF2">
    <property type="entry name" value="SODIUM_PROTON ANTIPORTER 1-RELATED"/>
    <property type="match status" value="1"/>
</dbReference>
<feature type="region of interest" description="Disordered" evidence="11">
    <location>
        <begin position="1"/>
        <end position="34"/>
    </location>
</feature>
<reference evidence="14" key="1">
    <citation type="submission" date="2023-08" db="EMBL/GenBank/DDBJ databases">
        <authorList>
            <person name="Chen Y."/>
            <person name="Shah S."/>
            <person name="Dougan E. K."/>
            <person name="Thang M."/>
            <person name="Chan C."/>
        </authorList>
    </citation>
    <scope>NUCLEOTIDE SEQUENCE</scope>
</reference>
<feature type="transmembrane region" description="Helical" evidence="12">
    <location>
        <begin position="378"/>
        <end position="401"/>
    </location>
</feature>
<dbReference type="Pfam" id="PF03600">
    <property type="entry name" value="CitMHS"/>
    <property type="match status" value="1"/>
</dbReference>
<feature type="transmembrane region" description="Helical" evidence="12">
    <location>
        <begin position="52"/>
        <end position="72"/>
    </location>
</feature>
<feature type="transmembrane region" description="Helical" evidence="12">
    <location>
        <begin position="311"/>
        <end position="331"/>
    </location>
</feature>
<sequence length="511" mass="55005">MSALPMSPGTLRQRGSPMNSSPMSSPMEKGQGCSRIPTQKAIKGGVTFTRRVIKISSLSLFLIIFLIAFLGWPSKLIEENVHRHILAFLFLTGIKLVALEDVIRLDKAAIMLIMASVMWTYRAASIDPSSEQGQEQYHKELGKALEDVGSVLLFLLPAMGLVESIDHLDGFAAVTARLIQATKDSAGRLMPMIFFLAFFLSSVIDNLTATIVCVKILQRVVPHNRLWRHSCGGLVVVAANAGGAWSPVGDVTTTMLWIQHKISTLGTVTWLFLPSFVAGVVPLLGIWWYARRYAHEGAEKEKEEVEVPVPTRNGSIILAAGMFCILTVPVVKTVTGLPPYLGMMMALGVFWLTTELGELGSEGNSVPHALHKVDLSSLLFFTGVLMAISCLDAAGVLKQYAETMHKVTKGSPMALAALLGVSSAVVDNVPLVQASIEMFEKPMDDPLWQLVALSAGTGGSLLAVGSVAGVTLMGLEGVGFLWYAKHISLWAALGFAAGLGTYKLQHVLVPL</sequence>
<dbReference type="InterPro" id="IPR045016">
    <property type="entry name" value="NhaD-like"/>
</dbReference>
<comment type="similarity">
    <text evidence="10">Belongs to the NhaD Na(+)/H(+) (TC 2.A.62) antiporter family.</text>
</comment>
<proteinExistence type="inferred from homology"/>
<dbReference type="GO" id="GO:0015297">
    <property type="term" value="F:antiporter activity"/>
    <property type="evidence" value="ECO:0007669"/>
    <property type="project" value="UniProtKB-KW"/>
</dbReference>
<evidence type="ECO:0000256" key="5">
    <source>
        <dbReference type="ARBA" id="ARBA00022989"/>
    </source>
</evidence>
<protein>
    <recommendedName>
        <fullName evidence="13">Citrate transporter-like domain-containing protein</fullName>
    </recommendedName>
</protein>
<evidence type="ECO:0000256" key="1">
    <source>
        <dbReference type="ARBA" id="ARBA00004141"/>
    </source>
</evidence>
<accession>A0AA36IKT8</accession>
<evidence type="ECO:0000256" key="12">
    <source>
        <dbReference type="SAM" id="Phobius"/>
    </source>
</evidence>
<dbReference type="Proteomes" id="UP001178507">
    <property type="component" value="Unassembled WGS sequence"/>
</dbReference>
<keyword evidence="3" id="KW-0050">Antiport</keyword>
<dbReference type="PANTHER" id="PTHR43269">
    <property type="entry name" value="SODIUM/PROTON ANTIPORTER 1-RELATED"/>
    <property type="match status" value="1"/>
</dbReference>
<dbReference type="InterPro" id="IPR004680">
    <property type="entry name" value="Cit_transptr-like_dom"/>
</dbReference>
<feature type="transmembrane region" description="Helical" evidence="12">
    <location>
        <begin position="480"/>
        <end position="502"/>
    </location>
</feature>
<evidence type="ECO:0000256" key="2">
    <source>
        <dbReference type="ARBA" id="ARBA00022448"/>
    </source>
</evidence>
<comment type="subcellular location">
    <subcellularLocation>
        <location evidence="1">Membrane</location>
        <topology evidence="1">Multi-pass membrane protein</topology>
    </subcellularLocation>
</comment>
<keyword evidence="9" id="KW-0739">Sodium transport</keyword>
<feature type="compositionally biased region" description="Low complexity" evidence="11">
    <location>
        <begin position="16"/>
        <end position="27"/>
    </location>
</feature>
<gene>
    <name evidence="14" type="ORF">EVOR1521_LOCUS15218</name>
</gene>
<dbReference type="AlphaFoldDB" id="A0AA36IKT8"/>
<dbReference type="GO" id="GO:0006814">
    <property type="term" value="P:sodium ion transport"/>
    <property type="evidence" value="ECO:0007669"/>
    <property type="project" value="UniProtKB-KW"/>
</dbReference>
<keyword evidence="4 12" id="KW-0812">Transmembrane</keyword>
<keyword evidence="6" id="KW-0915">Sodium</keyword>
<evidence type="ECO:0000256" key="7">
    <source>
        <dbReference type="ARBA" id="ARBA00023065"/>
    </source>
</evidence>
<dbReference type="GO" id="GO:0016020">
    <property type="term" value="C:membrane"/>
    <property type="evidence" value="ECO:0007669"/>
    <property type="project" value="UniProtKB-SubCell"/>
</dbReference>
<evidence type="ECO:0000256" key="6">
    <source>
        <dbReference type="ARBA" id="ARBA00023053"/>
    </source>
</evidence>
<evidence type="ECO:0000256" key="11">
    <source>
        <dbReference type="SAM" id="MobiDB-lite"/>
    </source>
</evidence>